<evidence type="ECO:0000256" key="1">
    <source>
        <dbReference type="SAM" id="Phobius"/>
    </source>
</evidence>
<feature type="transmembrane region" description="Helical" evidence="1">
    <location>
        <begin position="39"/>
        <end position="59"/>
    </location>
</feature>
<evidence type="ECO:0000313" key="3">
    <source>
        <dbReference type="EMBL" id="RKT02113.1"/>
    </source>
</evidence>
<organism evidence="3 4">
    <name type="scientific">Chryseobacterium defluvii</name>
    <dbReference type="NCBI Taxonomy" id="160396"/>
    <lineage>
        <taxon>Bacteria</taxon>
        <taxon>Pseudomonadati</taxon>
        <taxon>Bacteroidota</taxon>
        <taxon>Flavobacteriia</taxon>
        <taxon>Flavobacteriales</taxon>
        <taxon>Weeksellaceae</taxon>
        <taxon>Chryseobacterium group</taxon>
        <taxon>Chryseobacterium</taxon>
    </lineage>
</organism>
<dbReference type="Pfam" id="PF03703">
    <property type="entry name" value="bPH_2"/>
    <property type="match status" value="1"/>
</dbReference>
<dbReference type="Proteomes" id="UP000272428">
    <property type="component" value="Unassembled WGS sequence"/>
</dbReference>
<feature type="domain" description="YdbS-like PH" evidence="2">
    <location>
        <begin position="91"/>
        <end position="165"/>
    </location>
</feature>
<dbReference type="OrthoDB" id="1524472at2"/>
<proteinExistence type="predicted"/>
<dbReference type="InterPro" id="IPR005182">
    <property type="entry name" value="YdbS-like_PH"/>
</dbReference>
<keyword evidence="1" id="KW-1133">Transmembrane helix</keyword>
<sequence>MEQKFDNKQLFDLEIPDFEDLELIPVSSKYFNIIVLNNILFSLFVLAGFSVAYFFFRHIFSLPQIWISFTVLVLLIAYFFLNAVIGFKYRKYAVRENDLVYQQGWLKRTLIIVPFNRIQHIKVEQGWLSKILKLKSISVFTSGVDSGDLSIKGLPEETAEGINDLILKNIKAENDDDGAGA</sequence>
<dbReference type="EMBL" id="RBXB01000001">
    <property type="protein sequence ID" value="RKT02113.1"/>
    <property type="molecule type" value="Genomic_DNA"/>
</dbReference>
<dbReference type="PANTHER" id="PTHR34473">
    <property type="entry name" value="UPF0699 TRANSMEMBRANE PROTEIN YDBS"/>
    <property type="match status" value="1"/>
</dbReference>
<keyword evidence="4" id="KW-1185">Reference proteome</keyword>
<reference evidence="3 4" key="1">
    <citation type="submission" date="2018-10" db="EMBL/GenBank/DDBJ databases">
        <title>Genomic Encyclopedia of Archaeal and Bacterial Type Strains, Phase II (KMG-II): from individual species to whole genera.</title>
        <authorList>
            <person name="Goeker M."/>
        </authorList>
    </citation>
    <scope>NUCLEOTIDE SEQUENCE [LARGE SCALE GENOMIC DNA]</scope>
    <source>
        <strain evidence="3 4">DSM 14219</strain>
    </source>
</reference>
<gene>
    <name evidence="3" type="ORF">BCF58_1346</name>
</gene>
<dbReference type="AlphaFoldDB" id="A0A495SPD2"/>
<dbReference type="PANTHER" id="PTHR34473:SF2">
    <property type="entry name" value="UPF0699 TRANSMEMBRANE PROTEIN YDBT"/>
    <property type="match status" value="1"/>
</dbReference>
<name>A0A495SPD2_9FLAO</name>
<protein>
    <recommendedName>
        <fullName evidence="2">YdbS-like PH domain-containing protein</fullName>
    </recommendedName>
</protein>
<evidence type="ECO:0000259" key="2">
    <source>
        <dbReference type="Pfam" id="PF03703"/>
    </source>
</evidence>
<comment type="caution">
    <text evidence="3">The sequence shown here is derived from an EMBL/GenBank/DDBJ whole genome shotgun (WGS) entry which is preliminary data.</text>
</comment>
<keyword evidence="1" id="KW-0812">Transmembrane</keyword>
<accession>A0A495SPD2</accession>
<feature type="transmembrane region" description="Helical" evidence="1">
    <location>
        <begin position="65"/>
        <end position="85"/>
    </location>
</feature>
<dbReference type="RefSeq" id="WP_121460972.1">
    <property type="nucleotide sequence ID" value="NZ_RBXB01000001.1"/>
</dbReference>
<evidence type="ECO:0000313" key="4">
    <source>
        <dbReference type="Proteomes" id="UP000272428"/>
    </source>
</evidence>
<keyword evidence="1" id="KW-0472">Membrane</keyword>